<protein>
    <submittedName>
        <fullName evidence="2">Uncharacterized protein</fullName>
    </submittedName>
</protein>
<reference evidence="3" key="2">
    <citation type="journal article" date="2017" name="Nat. Plants">
        <title>The Aegilops tauschii genome reveals multiple impacts of transposons.</title>
        <authorList>
            <person name="Zhao G."/>
            <person name="Zou C."/>
            <person name="Li K."/>
            <person name="Wang K."/>
            <person name="Li T."/>
            <person name="Gao L."/>
            <person name="Zhang X."/>
            <person name="Wang H."/>
            <person name="Yang Z."/>
            <person name="Liu X."/>
            <person name="Jiang W."/>
            <person name="Mao L."/>
            <person name="Kong X."/>
            <person name="Jiao Y."/>
            <person name="Jia J."/>
        </authorList>
    </citation>
    <scope>NUCLEOTIDE SEQUENCE [LARGE SCALE GENOMIC DNA]</scope>
    <source>
        <strain evidence="3">cv. AL8/78</strain>
    </source>
</reference>
<feature type="region of interest" description="Disordered" evidence="1">
    <location>
        <begin position="83"/>
        <end position="111"/>
    </location>
</feature>
<feature type="compositionally biased region" description="Basic and acidic residues" evidence="1">
    <location>
        <begin position="92"/>
        <end position="111"/>
    </location>
</feature>
<name>A0A453HKU8_AEGTS</name>
<accession>A0A453HKU8</accession>
<evidence type="ECO:0000256" key="1">
    <source>
        <dbReference type="SAM" id="MobiDB-lite"/>
    </source>
</evidence>
<evidence type="ECO:0000313" key="2">
    <source>
        <dbReference type="EnsemblPlants" id="AET4Gv20221400.1"/>
    </source>
</evidence>
<keyword evidence="3" id="KW-1185">Reference proteome</keyword>
<dbReference type="AlphaFoldDB" id="A0A453HKU8"/>
<reference evidence="2" key="4">
    <citation type="submission" date="2019-03" db="UniProtKB">
        <authorList>
            <consortium name="EnsemblPlants"/>
        </authorList>
    </citation>
    <scope>IDENTIFICATION</scope>
</reference>
<dbReference type="EnsemblPlants" id="AET4Gv20221400.1">
    <property type="protein sequence ID" value="AET4Gv20221400.1"/>
    <property type="gene ID" value="AET4Gv20221400"/>
</dbReference>
<dbReference type="Proteomes" id="UP000015105">
    <property type="component" value="Chromosome 4D"/>
</dbReference>
<dbReference type="Gramene" id="AET4Gv20221400.1">
    <property type="protein sequence ID" value="AET4Gv20221400.1"/>
    <property type="gene ID" value="AET4Gv20221400"/>
</dbReference>
<sequence length="132" mass="14498">LNFIRPNTRVGNQKETQDTRACMHRRRARGTAAAAATRGWSSCPAIRVAHAGELQIWMGCLAHAADGGVSSNSSTQGKRLAALEFAGTGRRPVGDARPRRRREEDERIRGGGDRSGCWCGGLLRWRRRPAHP</sequence>
<evidence type="ECO:0000313" key="3">
    <source>
        <dbReference type="Proteomes" id="UP000015105"/>
    </source>
</evidence>
<reference evidence="2" key="5">
    <citation type="journal article" date="2021" name="G3 (Bethesda)">
        <title>Aegilops tauschii genome assembly Aet v5.0 features greater sequence contiguity and improved annotation.</title>
        <authorList>
            <person name="Wang L."/>
            <person name="Zhu T."/>
            <person name="Rodriguez J.C."/>
            <person name="Deal K.R."/>
            <person name="Dubcovsky J."/>
            <person name="McGuire P.E."/>
            <person name="Lux T."/>
            <person name="Spannagl M."/>
            <person name="Mayer K.F.X."/>
            <person name="Baldrich P."/>
            <person name="Meyers B.C."/>
            <person name="Huo N."/>
            <person name="Gu Y.Q."/>
            <person name="Zhou H."/>
            <person name="Devos K.M."/>
            <person name="Bennetzen J.L."/>
            <person name="Unver T."/>
            <person name="Budak H."/>
            <person name="Gulick P.J."/>
            <person name="Galiba G."/>
            <person name="Kalapos B."/>
            <person name="Nelson D.R."/>
            <person name="Li P."/>
            <person name="You F.M."/>
            <person name="Luo M.C."/>
            <person name="Dvorak J."/>
        </authorList>
    </citation>
    <scope>NUCLEOTIDE SEQUENCE [LARGE SCALE GENOMIC DNA]</scope>
    <source>
        <strain evidence="2">cv. AL8/78</strain>
    </source>
</reference>
<proteinExistence type="predicted"/>
<reference evidence="2" key="3">
    <citation type="journal article" date="2017" name="Nature">
        <title>Genome sequence of the progenitor of the wheat D genome Aegilops tauschii.</title>
        <authorList>
            <person name="Luo M.C."/>
            <person name="Gu Y.Q."/>
            <person name="Puiu D."/>
            <person name="Wang H."/>
            <person name="Twardziok S.O."/>
            <person name="Deal K.R."/>
            <person name="Huo N."/>
            <person name="Zhu T."/>
            <person name="Wang L."/>
            <person name="Wang Y."/>
            <person name="McGuire P.E."/>
            <person name="Liu S."/>
            <person name="Long H."/>
            <person name="Ramasamy R.K."/>
            <person name="Rodriguez J.C."/>
            <person name="Van S.L."/>
            <person name="Yuan L."/>
            <person name="Wang Z."/>
            <person name="Xia Z."/>
            <person name="Xiao L."/>
            <person name="Anderson O.D."/>
            <person name="Ouyang S."/>
            <person name="Liang Y."/>
            <person name="Zimin A.V."/>
            <person name="Pertea G."/>
            <person name="Qi P."/>
            <person name="Bennetzen J.L."/>
            <person name="Dai X."/>
            <person name="Dawson M.W."/>
            <person name="Muller H.G."/>
            <person name="Kugler K."/>
            <person name="Rivarola-Duarte L."/>
            <person name="Spannagl M."/>
            <person name="Mayer K.F.X."/>
            <person name="Lu F.H."/>
            <person name="Bevan M.W."/>
            <person name="Leroy P."/>
            <person name="Li P."/>
            <person name="You F.M."/>
            <person name="Sun Q."/>
            <person name="Liu Z."/>
            <person name="Lyons E."/>
            <person name="Wicker T."/>
            <person name="Salzberg S.L."/>
            <person name="Devos K.M."/>
            <person name="Dvorak J."/>
        </authorList>
    </citation>
    <scope>NUCLEOTIDE SEQUENCE [LARGE SCALE GENOMIC DNA]</scope>
    <source>
        <strain evidence="2">cv. AL8/78</strain>
    </source>
</reference>
<organism evidence="2 3">
    <name type="scientific">Aegilops tauschii subsp. strangulata</name>
    <name type="common">Goatgrass</name>
    <dbReference type="NCBI Taxonomy" id="200361"/>
    <lineage>
        <taxon>Eukaryota</taxon>
        <taxon>Viridiplantae</taxon>
        <taxon>Streptophyta</taxon>
        <taxon>Embryophyta</taxon>
        <taxon>Tracheophyta</taxon>
        <taxon>Spermatophyta</taxon>
        <taxon>Magnoliopsida</taxon>
        <taxon>Liliopsida</taxon>
        <taxon>Poales</taxon>
        <taxon>Poaceae</taxon>
        <taxon>BOP clade</taxon>
        <taxon>Pooideae</taxon>
        <taxon>Triticodae</taxon>
        <taxon>Triticeae</taxon>
        <taxon>Triticinae</taxon>
        <taxon>Aegilops</taxon>
    </lineage>
</organism>
<reference evidence="3" key="1">
    <citation type="journal article" date="2014" name="Science">
        <title>Ancient hybridizations among the ancestral genomes of bread wheat.</title>
        <authorList>
            <consortium name="International Wheat Genome Sequencing Consortium,"/>
            <person name="Marcussen T."/>
            <person name="Sandve S.R."/>
            <person name="Heier L."/>
            <person name="Spannagl M."/>
            <person name="Pfeifer M."/>
            <person name="Jakobsen K.S."/>
            <person name="Wulff B.B."/>
            <person name="Steuernagel B."/>
            <person name="Mayer K.F."/>
            <person name="Olsen O.A."/>
        </authorList>
    </citation>
    <scope>NUCLEOTIDE SEQUENCE [LARGE SCALE GENOMIC DNA]</scope>
    <source>
        <strain evidence="3">cv. AL8/78</strain>
    </source>
</reference>